<dbReference type="Gene3D" id="3.10.490.10">
    <property type="entry name" value="Gamma-glutamyl cyclotransferase-like"/>
    <property type="match status" value="1"/>
</dbReference>
<dbReference type="FunFam" id="3.10.490.10:FF:000008">
    <property type="entry name" value="Gamma-glutamylaminecyclotransferase A"/>
    <property type="match status" value="1"/>
</dbReference>
<dbReference type="InterPro" id="IPR009288">
    <property type="entry name" value="AIG2-like_dom"/>
</dbReference>
<accession>M3XIG1</accession>
<feature type="domain" description="Gamma-glutamylcyclotransferase AIG2-like" evidence="6">
    <location>
        <begin position="17"/>
        <end position="145"/>
    </location>
</feature>
<dbReference type="GeneID" id="102353283"/>
<evidence type="ECO:0000313" key="7">
    <source>
        <dbReference type="Ensembl" id="ENSLACP00000022517.1"/>
    </source>
</evidence>
<dbReference type="eggNOG" id="KOG4450">
    <property type="taxonomic scope" value="Eukaryota"/>
</dbReference>
<comment type="function">
    <text evidence="5">Catalyzes the formation of 5-oxo-L-proline from L-gamma-glutamyl-L-epsilon-lysine.</text>
</comment>
<dbReference type="SUPFAM" id="SSF110857">
    <property type="entry name" value="Gamma-glutamyl cyclotransferase-like"/>
    <property type="match status" value="1"/>
</dbReference>
<dbReference type="InParanoid" id="M3XIG1"/>
<dbReference type="KEGG" id="lcm:102353283"/>
<evidence type="ECO:0000256" key="1">
    <source>
        <dbReference type="ARBA" id="ARBA00001684"/>
    </source>
</evidence>
<dbReference type="STRING" id="7897.ENSLACP00000022517"/>
<dbReference type="AlphaFoldDB" id="M3XIG1"/>
<dbReference type="HOGENOM" id="CLU_083466_1_0_1"/>
<proteinExistence type="inferred from homology"/>
<dbReference type="PANTHER" id="PTHR12510:SF4">
    <property type="entry name" value="GAMMA-GLUTAMYLAMINECYCLOTRANSFERASE"/>
    <property type="match status" value="1"/>
</dbReference>
<name>M3XIG1_LATCH</name>
<gene>
    <name evidence="7" type="primary">GGACT</name>
</gene>
<dbReference type="FunCoup" id="M3XIG1">
    <property type="interactions" value="119"/>
</dbReference>
<sequence length="170" mass="19438">MFLKRLSDLATGKMTYIFVYGTLKKAQPNHHHMTRGTNGKGEYCGQGHTVEKYPLVIAGKYNIPYLLNIPGSGCQVSGEIYAIDDQLLQFLDEFESCPHMYQRALVNIKIVEWCGKNSKIEVQSAAGSTLECFVYSTTTYQPKWIDLPYYENYDAWGKHGLKYVECENRD</sequence>
<dbReference type="GeneTree" id="ENSGT00390000010543"/>
<dbReference type="GO" id="GO:0042219">
    <property type="term" value="P:modified amino acid catabolic process"/>
    <property type="evidence" value="ECO:0007669"/>
    <property type="project" value="UniProtKB-UniRule"/>
</dbReference>
<reference evidence="7" key="2">
    <citation type="submission" date="2025-08" db="UniProtKB">
        <authorList>
            <consortium name="Ensembl"/>
        </authorList>
    </citation>
    <scope>IDENTIFICATION</scope>
</reference>
<dbReference type="Pfam" id="PF06094">
    <property type="entry name" value="GGACT"/>
    <property type="match status" value="1"/>
</dbReference>
<dbReference type="InterPro" id="IPR039126">
    <property type="entry name" value="GGACT"/>
</dbReference>
<keyword evidence="8" id="KW-1185">Reference proteome</keyword>
<dbReference type="EMBL" id="AFYH01065675">
    <property type="status" value="NOT_ANNOTATED_CDS"/>
    <property type="molecule type" value="Genomic_DNA"/>
</dbReference>
<organism evidence="7 8">
    <name type="scientific">Latimeria chalumnae</name>
    <name type="common">Coelacanth</name>
    <dbReference type="NCBI Taxonomy" id="7897"/>
    <lineage>
        <taxon>Eukaryota</taxon>
        <taxon>Metazoa</taxon>
        <taxon>Chordata</taxon>
        <taxon>Craniata</taxon>
        <taxon>Vertebrata</taxon>
        <taxon>Euteleostomi</taxon>
        <taxon>Coelacanthiformes</taxon>
        <taxon>Coelacanthidae</taxon>
        <taxon>Latimeria</taxon>
    </lineage>
</organism>
<dbReference type="Proteomes" id="UP000008672">
    <property type="component" value="Unassembled WGS sequence"/>
</dbReference>
<dbReference type="CDD" id="cd06661">
    <property type="entry name" value="GGCT_like"/>
    <property type="match status" value="1"/>
</dbReference>
<evidence type="ECO:0000256" key="5">
    <source>
        <dbReference type="RuleBase" id="RU367036"/>
    </source>
</evidence>
<keyword evidence="3 5" id="KW-0456">Lyase</keyword>
<dbReference type="Ensembl" id="ENSLACT00000026533.1">
    <property type="protein sequence ID" value="ENSLACP00000022517.1"/>
    <property type="gene ID" value="ENSLACG00000022587.1"/>
</dbReference>
<evidence type="ECO:0000256" key="2">
    <source>
        <dbReference type="ARBA" id="ARBA00008861"/>
    </source>
</evidence>
<dbReference type="Bgee" id="ENSLACG00000022587">
    <property type="expression patterns" value="Expressed in pelvic fin and 1 other cell type or tissue"/>
</dbReference>
<dbReference type="EC" id="4.3.2.8" evidence="5"/>
<dbReference type="OMA" id="FENIPTM"/>
<dbReference type="GO" id="GO:0061929">
    <property type="term" value="F:gamma-glutamylaminecyclotransferase activity"/>
    <property type="evidence" value="ECO:0007669"/>
    <property type="project" value="UniProtKB-UniRule"/>
</dbReference>
<reference evidence="7" key="3">
    <citation type="submission" date="2025-09" db="UniProtKB">
        <authorList>
            <consortium name="Ensembl"/>
        </authorList>
    </citation>
    <scope>IDENTIFICATION</scope>
</reference>
<dbReference type="InterPro" id="IPR013024">
    <property type="entry name" value="GGCT-like"/>
</dbReference>
<dbReference type="OrthoDB" id="113620at2759"/>
<evidence type="ECO:0000313" key="8">
    <source>
        <dbReference type="Proteomes" id="UP000008672"/>
    </source>
</evidence>
<comment type="similarity">
    <text evidence="2 5">Belongs to the gamma-glutamylcyclotransferase family.</text>
</comment>
<reference evidence="8" key="1">
    <citation type="submission" date="2011-08" db="EMBL/GenBank/DDBJ databases">
        <title>The draft genome of Latimeria chalumnae.</title>
        <authorList>
            <person name="Di Palma F."/>
            <person name="Alfoldi J."/>
            <person name="Johnson J."/>
            <person name="Berlin A."/>
            <person name="Gnerre S."/>
            <person name="Jaffe D."/>
            <person name="MacCallum I."/>
            <person name="Young S."/>
            <person name="Walker B.J."/>
            <person name="Lander E."/>
            <person name="Lindblad-Toh K."/>
        </authorList>
    </citation>
    <scope>NUCLEOTIDE SEQUENCE [LARGE SCALE GENOMIC DNA]</scope>
    <source>
        <strain evidence="8">Wild caught</strain>
    </source>
</reference>
<dbReference type="PANTHER" id="PTHR12510">
    <property type="entry name" value="TROPONIN C-AKIN-1 PROTEIN"/>
    <property type="match status" value="1"/>
</dbReference>
<feature type="active site" description="Proton acceptor" evidence="4">
    <location>
        <position position="95"/>
    </location>
</feature>
<evidence type="ECO:0000256" key="3">
    <source>
        <dbReference type="ARBA" id="ARBA00023239"/>
    </source>
</evidence>
<dbReference type="InterPro" id="IPR036568">
    <property type="entry name" value="GGCT-like_sf"/>
</dbReference>
<evidence type="ECO:0000256" key="4">
    <source>
        <dbReference type="PIRSR" id="PIRSR639126-1"/>
    </source>
</evidence>
<dbReference type="GO" id="GO:0005829">
    <property type="term" value="C:cytosol"/>
    <property type="evidence" value="ECO:0007669"/>
    <property type="project" value="TreeGrafter"/>
</dbReference>
<evidence type="ECO:0000259" key="6">
    <source>
        <dbReference type="Pfam" id="PF06094"/>
    </source>
</evidence>
<protein>
    <recommendedName>
        <fullName evidence="5">Gamma-glutamylaminecyclotransferase</fullName>
        <ecNumber evidence="5">4.3.2.8</ecNumber>
    </recommendedName>
</protein>
<comment type="catalytic activity">
    <reaction evidence="1 5">
        <text>epsilon-(gamma-L-glutamyl)-L-lysine = 5-oxo-L-proline + L-lysine</text>
        <dbReference type="Rhea" id="RHEA:16961"/>
        <dbReference type="ChEBI" id="CHEBI:32551"/>
        <dbReference type="ChEBI" id="CHEBI:58402"/>
        <dbReference type="ChEBI" id="CHEBI:133752"/>
        <dbReference type="EC" id="4.3.2.8"/>
    </reaction>
</comment>